<dbReference type="OrthoDB" id="9782620at2"/>
<dbReference type="Gene3D" id="3.90.1680.10">
    <property type="entry name" value="SOS response associated peptidase-like"/>
    <property type="match status" value="1"/>
</dbReference>
<evidence type="ECO:0000256" key="4">
    <source>
        <dbReference type="ARBA" id="ARBA00022801"/>
    </source>
</evidence>
<protein>
    <recommendedName>
        <fullName evidence="8">Abasic site processing protein</fullName>
        <ecNumber evidence="8">3.4.-.-</ecNumber>
    </recommendedName>
</protein>
<evidence type="ECO:0000313" key="10">
    <source>
        <dbReference type="EMBL" id="SHN66601.1"/>
    </source>
</evidence>
<dbReference type="GO" id="GO:0003697">
    <property type="term" value="F:single-stranded DNA binding"/>
    <property type="evidence" value="ECO:0007669"/>
    <property type="project" value="InterPro"/>
</dbReference>
<dbReference type="GO" id="GO:0008233">
    <property type="term" value="F:peptidase activity"/>
    <property type="evidence" value="ECO:0007669"/>
    <property type="project" value="UniProtKB-KW"/>
</dbReference>
<dbReference type="Pfam" id="PF02586">
    <property type="entry name" value="SRAP"/>
    <property type="match status" value="1"/>
</dbReference>
<organism evidence="10 11">
    <name type="scientific">Bradyrhizobium erythrophlei</name>
    <dbReference type="NCBI Taxonomy" id="1437360"/>
    <lineage>
        <taxon>Bacteria</taxon>
        <taxon>Pseudomonadati</taxon>
        <taxon>Pseudomonadota</taxon>
        <taxon>Alphaproteobacteria</taxon>
        <taxon>Hyphomicrobiales</taxon>
        <taxon>Nitrobacteraceae</taxon>
        <taxon>Bradyrhizobium</taxon>
    </lineage>
</organism>
<comment type="similarity">
    <text evidence="1 8">Belongs to the SOS response-associated peptidase family.</text>
</comment>
<accession>A0A1M7T786</accession>
<dbReference type="Proteomes" id="UP000184096">
    <property type="component" value="Chromosome I"/>
</dbReference>
<dbReference type="EC" id="3.4.-.-" evidence="8"/>
<dbReference type="PANTHER" id="PTHR13604:SF0">
    <property type="entry name" value="ABASIC SITE PROCESSING PROTEIN HMCES"/>
    <property type="match status" value="1"/>
</dbReference>
<dbReference type="RefSeq" id="WP_072816954.1">
    <property type="nucleotide sequence ID" value="NZ_LT670849.1"/>
</dbReference>
<dbReference type="PANTHER" id="PTHR13604">
    <property type="entry name" value="DC12-RELATED"/>
    <property type="match status" value="1"/>
</dbReference>
<keyword evidence="6" id="KW-0238">DNA-binding</keyword>
<evidence type="ECO:0000256" key="9">
    <source>
        <dbReference type="SAM" id="MobiDB-lite"/>
    </source>
</evidence>
<gene>
    <name evidence="10" type="ORF">SAMN05444170_1012</name>
</gene>
<evidence type="ECO:0000256" key="2">
    <source>
        <dbReference type="ARBA" id="ARBA00022670"/>
    </source>
</evidence>
<evidence type="ECO:0000256" key="6">
    <source>
        <dbReference type="ARBA" id="ARBA00023125"/>
    </source>
</evidence>
<evidence type="ECO:0000256" key="5">
    <source>
        <dbReference type="ARBA" id="ARBA00023124"/>
    </source>
</evidence>
<dbReference type="GO" id="GO:0106300">
    <property type="term" value="P:protein-DNA covalent cross-linking repair"/>
    <property type="evidence" value="ECO:0007669"/>
    <property type="project" value="InterPro"/>
</dbReference>
<proteinExistence type="inferred from homology"/>
<sequence>MCGRFVITSAPEALRRLFGYFEQPNFPPRYNVAPTQPIPVVVDDDGRHFRLMRWGLWPAWLKDPRKFTLLINARAESIKEKPAFKNAIRRRRCLIPADGYYEWRVSDGIKQPYFIHRRDGRQIGFAAVSETWVGPNGEEVDTVAIVTAAASADLAMLHHRVPVTIAPGDFAFWLDCRSDEADSVTPLMRGPEEGEFVWHEISSRVNHVANDDAQLILPITEAEREAEQTRRAKKPGPRKAAAADIDDGQGSLF</sequence>
<dbReference type="EMBL" id="LT670849">
    <property type="protein sequence ID" value="SHN66601.1"/>
    <property type="molecule type" value="Genomic_DNA"/>
</dbReference>
<evidence type="ECO:0000256" key="3">
    <source>
        <dbReference type="ARBA" id="ARBA00022763"/>
    </source>
</evidence>
<reference evidence="11" key="1">
    <citation type="submission" date="2016-11" db="EMBL/GenBank/DDBJ databases">
        <authorList>
            <person name="Varghese N."/>
            <person name="Submissions S."/>
        </authorList>
    </citation>
    <scope>NUCLEOTIDE SEQUENCE [LARGE SCALE GENOMIC DNA]</scope>
    <source>
        <strain evidence="11">GAS401</strain>
    </source>
</reference>
<evidence type="ECO:0000256" key="8">
    <source>
        <dbReference type="RuleBase" id="RU364100"/>
    </source>
</evidence>
<keyword evidence="7" id="KW-0456">Lyase</keyword>
<keyword evidence="2 8" id="KW-0645">Protease</keyword>
<dbReference type="GO" id="GO:0006508">
    <property type="term" value="P:proteolysis"/>
    <property type="evidence" value="ECO:0007669"/>
    <property type="project" value="UniProtKB-KW"/>
</dbReference>
<dbReference type="InterPro" id="IPR003738">
    <property type="entry name" value="SRAP"/>
</dbReference>
<feature type="region of interest" description="Disordered" evidence="9">
    <location>
        <begin position="224"/>
        <end position="253"/>
    </location>
</feature>
<name>A0A1M7T786_9BRAD</name>
<dbReference type="SUPFAM" id="SSF143081">
    <property type="entry name" value="BB1717-like"/>
    <property type="match status" value="1"/>
</dbReference>
<evidence type="ECO:0000313" key="11">
    <source>
        <dbReference type="Proteomes" id="UP000184096"/>
    </source>
</evidence>
<keyword evidence="5" id="KW-0190">Covalent protein-DNA linkage</keyword>
<evidence type="ECO:0000256" key="7">
    <source>
        <dbReference type="ARBA" id="ARBA00023239"/>
    </source>
</evidence>
<dbReference type="GO" id="GO:0016829">
    <property type="term" value="F:lyase activity"/>
    <property type="evidence" value="ECO:0007669"/>
    <property type="project" value="UniProtKB-KW"/>
</dbReference>
<evidence type="ECO:0000256" key="1">
    <source>
        <dbReference type="ARBA" id="ARBA00008136"/>
    </source>
</evidence>
<keyword evidence="4 8" id="KW-0378">Hydrolase</keyword>
<keyword evidence="3" id="KW-0227">DNA damage</keyword>
<keyword evidence="11" id="KW-1185">Reference proteome</keyword>
<dbReference type="AlphaFoldDB" id="A0A1M7T786"/>
<dbReference type="InterPro" id="IPR036590">
    <property type="entry name" value="SRAP-like"/>
</dbReference>